<comment type="catalytic activity">
    <reaction evidence="2">
        <text>3',5'-cyclic CMP + H2O = CMP + H(+)</text>
        <dbReference type="Rhea" id="RHEA:72675"/>
        <dbReference type="ChEBI" id="CHEBI:15377"/>
        <dbReference type="ChEBI" id="CHEBI:15378"/>
        <dbReference type="ChEBI" id="CHEBI:58003"/>
        <dbReference type="ChEBI" id="CHEBI:60377"/>
    </reaction>
    <physiologicalReaction direction="left-to-right" evidence="2">
        <dbReference type="Rhea" id="RHEA:72676"/>
    </physiologicalReaction>
</comment>
<name>A0ABX3JQM4_9BACL</name>
<dbReference type="Gene3D" id="3.60.15.10">
    <property type="entry name" value="Ribonuclease Z/Hydroxyacylglutathione hydrolase-like"/>
    <property type="match status" value="1"/>
</dbReference>
<evidence type="ECO:0000313" key="7">
    <source>
        <dbReference type="EMBL" id="OOC58873.1"/>
    </source>
</evidence>
<comment type="catalytic activity">
    <reaction evidence="4">
        <text>3',5'-cyclic UMP + H2O = UMP + H(+)</text>
        <dbReference type="Rhea" id="RHEA:70575"/>
        <dbReference type="ChEBI" id="CHEBI:15377"/>
        <dbReference type="ChEBI" id="CHEBI:15378"/>
        <dbReference type="ChEBI" id="CHEBI:57865"/>
        <dbReference type="ChEBI" id="CHEBI:184387"/>
    </reaction>
    <physiologicalReaction direction="left-to-right" evidence="4">
        <dbReference type="Rhea" id="RHEA:70576"/>
    </physiologicalReaction>
</comment>
<dbReference type="InterPro" id="IPR022712">
    <property type="entry name" value="Beta_Casp"/>
</dbReference>
<dbReference type="Proteomes" id="UP000189059">
    <property type="component" value="Unassembled WGS sequence"/>
</dbReference>
<dbReference type="RefSeq" id="WP_077569776.1">
    <property type="nucleotide sequence ID" value="NZ_MRVI01000002.1"/>
</dbReference>
<dbReference type="PANTHER" id="PTHR11203">
    <property type="entry name" value="CLEAVAGE AND POLYADENYLATION SPECIFICITY FACTOR FAMILY MEMBER"/>
    <property type="match status" value="1"/>
</dbReference>
<dbReference type="SMART" id="SM01027">
    <property type="entry name" value="Beta-Casp"/>
    <property type="match status" value="1"/>
</dbReference>
<organism evidence="7 8">
    <name type="scientific">Paenibacillus ihbetae</name>
    <dbReference type="NCBI Taxonomy" id="1870820"/>
    <lineage>
        <taxon>Bacteria</taxon>
        <taxon>Bacillati</taxon>
        <taxon>Bacillota</taxon>
        <taxon>Bacilli</taxon>
        <taxon>Bacillales</taxon>
        <taxon>Paenibacillaceae</taxon>
        <taxon>Paenibacillus</taxon>
    </lineage>
</organism>
<dbReference type="SMART" id="SM00849">
    <property type="entry name" value="Lactamase_B"/>
    <property type="match status" value="1"/>
</dbReference>
<evidence type="ECO:0000256" key="4">
    <source>
        <dbReference type="ARBA" id="ARBA00048505"/>
    </source>
</evidence>
<comment type="caution">
    <text evidence="7">The sequence shown here is derived from an EMBL/GenBank/DDBJ whole genome shotgun (WGS) entry which is preliminary data.</text>
</comment>
<evidence type="ECO:0000259" key="5">
    <source>
        <dbReference type="SMART" id="SM00849"/>
    </source>
</evidence>
<evidence type="ECO:0000256" key="2">
    <source>
        <dbReference type="ARBA" id="ARBA00034221"/>
    </source>
</evidence>
<comment type="function">
    <text evidence="3">Counteracts the endogenous Pycsar antiviral defense system. Phosphodiesterase that enables metal-dependent hydrolysis of host cyclic nucleotide Pycsar defense signals such as cCMP and cUMP.</text>
</comment>
<dbReference type="InterPro" id="IPR001279">
    <property type="entry name" value="Metallo-B-lactamas"/>
</dbReference>
<dbReference type="PANTHER" id="PTHR11203:SF37">
    <property type="entry name" value="INTEGRATOR COMPLEX SUBUNIT 11"/>
    <property type="match status" value="1"/>
</dbReference>
<protein>
    <submittedName>
        <fullName evidence="7">Zn-dependent hydrolase</fullName>
    </submittedName>
</protein>
<dbReference type="InterPro" id="IPR036866">
    <property type="entry name" value="RibonucZ/Hydroxyglut_hydro"/>
</dbReference>
<evidence type="ECO:0000259" key="6">
    <source>
        <dbReference type="SMART" id="SM01027"/>
    </source>
</evidence>
<reference evidence="7 8" key="1">
    <citation type="submission" date="2016-12" db="EMBL/GenBank/DDBJ databases">
        <title>Genome sequencing and description of Paenibacillus sp. nov. from high altitude lake in the Indian Trans- Himalayas.</title>
        <authorList>
            <person name="Kiran S."/>
            <person name="Swarnkar M.K."/>
            <person name="Rana A."/>
            <person name="Tewari R."/>
            <person name="Gulati A."/>
        </authorList>
    </citation>
    <scope>NUCLEOTIDE SEQUENCE [LARGE SCALE GENOMIC DNA]</scope>
    <source>
        <strain evidence="7 8">IHBB 9951</strain>
    </source>
</reference>
<dbReference type="InterPro" id="IPR050698">
    <property type="entry name" value="MBL"/>
</dbReference>
<dbReference type="Gene3D" id="3.40.50.10890">
    <property type="match status" value="1"/>
</dbReference>
<proteinExistence type="predicted"/>
<evidence type="ECO:0000256" key="3">
    <source>
        <dbReference type="ARBA" id="ARBA00034301"/>
    </source>
</evidence>
<dbReference type="EMBL" id="MRVI01000002">
    <property type="protein sequence ID" value="OOC58873.1"/>
    <property type="molecule type" value="Genomic_DNA"/>
</dbReference>
<feature type="domain" description="Metallo-beta-lactamase" evidence="5">
    <location>
        <begin position="14"/>
        <end position="227"/>
    </location>
</feature>
<accession>A0ABX3JQM4</accession>
<keyword evidence="1 7" id="KW-0378">Hydrolase</keyword>
<dbReference type="SUPFAM" id="SSF56281">
    <property type="entry name" value="Metallo-hydrolase/oxidoreductase"/>
    <property type="match status" value="1"/>
</dbReference>
<dbReference type="Pfam" id="PF00753">
    <property type="entry name" value="Lactamase_B"/>
    <property type="match status" value="1"/>
</dbReference>
<evidence type="ECO:0000256" key="1">
    <source>
        <dbReference type="ARBA" id="ARBA00022801"/>
    </source>
</evidence>
<gene>
    <name evidence="7" type="ORF">BBD40_24700</name>
</gene>
<feature type="domain" description="Beta-Casp" evidence="6">
    <location>
        <begin position="247"/>
        <end position="372"/>
    </location>
</feature>
<dbReference type="GO" id="GO:0016787">
    <property type="term" value="F:hydrolase activity"/>
    <property type="evidence" value="ECO:0007669"/>
    <property type="project" value="UniProtKB-KW"/>
</dbReference>
<evidence type="ECO:0000313" key="8">
    <source>
        <dbReference type="Proteomes" id="UP000189059"/>
    </source>
</evidence>
<sequence>MMKLKVWGGAGEHGRSAYVLSGSGIKLLLDCGVKREGSGEYPLIEAEMIPHLDAVFLSHAHEDHSVAIPLLYRLGYTGEVWTTRKTASQAAAYLEKWRAFAGKVGALPYGEADCLAIQYRYLDEEADRLTWFEVIPGVEAMWGRSGHMAGSVWLLIRTEGKLIFYSGDYTTESMLLQADCPSLAPRKDRINGGLPAAIDVDLAIIDAAYGTDAETQEEKLKQLAETVRCVVRKGGKVLLPVPAAGRGQEMMLWAYRTFKDTPIVVEPGLLEELQRLLSSPEWLREREDGTARDDDVKGEMERLLRRDDLLIPASEEERVYLLEKLGASLWFIADGMMQTARAQWYYERISSHPDNLVLLTGHAARGTFAERLLQQPSLYGACEVKKLKFKVHQGCEDVRRMMSVMPARHNVLVHAVKEETDKLRSLLLSEAGAGHEPMQIHSMSAGEELYF</sequence>
<keyword evidence="8" id="KW-1185">Reference proteome</keyword>